<dbReference type="PROSITE" id="PS50297">
    <property type="entry name" value="ANK_REP_REGION"/>
    <property type="match status" value="2"/>
</dbReference>
<dbReference type="PROSITE" id="PS51382">
    <property type="entry name" value="SPX"/>
    <property type="match status" value="1"/>
</dbReference>
<feature type="domain" description="GP-PDE" evidence="6">
    <location>
        <begin position="829"/>
        <end position="1131"/>
    </location>
</feature>
<keyword evidence="8" id="KW-1185">Reference proteome</keyword>
<dbReference type="SUPFAM" id="SSF51695">
    <property type="entry name" value="PLC-like phosphodiesterases"/>
    <property type="match status" value="1"/>
</dbReference>
<evidence type="ECO:0000256" key="1">
    <source>
        <dbReference type="ARBA" id="ARBA00022737"/>
    </source>
</evidence>
<sequence length="1136" mass="126655">MKFGKTLLKNHIPEWSRHYISYKALKKFINNTVKTTSRGGTTVDDDSVVAFFFTLDSELEKVNNFFLYKCAEIERRLRILSEKYRPSLNSSSIDFNSIDHGSNVHSFDPYADTELLSVLMETKDKVHKLLYFADLNIKGFSKILKKFDKKLGRDAKCLYLQTKVDKLPFASGSLLIDMLDSNEHWIQEVQRRVTEYEQNPHHDTKSTTKARLLRINLTEEHIKMLSDSLHNDNIDILQNLINLVDSDLKILTSMLYKACYFGAMKCIKLLLESGASIADDYDINERSMIHKLAINGGKLPLDNSSSLTSTSCSPINNGNSSEGQMIYSVTTFQMQNFQSEVVCEDINLISWILEYIPQAEYSNVSSADAFGRRPLHYAAINGFEKITGLLLEFVIRTGQFSLEQGFSDPSWFDNDGFTPLFYAIRRGHTKVVDCIIKGSNMKNIDAISNAADSSPSYGSINSTPTTINPAVSQYVMPSAHVSSYIFSHNRTQTPLATACKFGHIETAKLLLVYCADPDIQDEEGETPLHLAARNGFDDCVRLLVGLDDSTEHQNSRDDLNTNFKKANMEIKEKFYGWTPLFLAAVEGHTECVKVLIEAGADPNVMDYSGWTPHIHAVFRGHYAVKNILCPLTAFEEPNPSPIIANVEINSAISNVASAEFAYGHKYLQDQSLILVTLGNTDTRKNNVPVELYNTSISMMPPTLISLVVSAKNATGEPAIMDLPVNKTVIDPIMFYSSNIDEVILTFDIVPAFGTKKQSIGRACALLSSVKTSSGSQHSSLMGYVTVPILGMGTLEVIGRVIFEFLIVKPFKNENLAVGNKHTYRRSFTTKVIGHRGFGMNRAGTPNLQIGENTLISFITAASLGAEYVEFDVQLTKDHVPVIYHDWTITETGYDIPIHAITLEQFLNLKKQKTVNNQKSDELLLNRREFSFNPSSISEQNHKKLKRSNSVGSVTSLAYSEHMGKLKGNSDGSIQVKYPMIDEAEADDLPSYHTELNLFVDTILQCVYDNAQDRNIIFSSFHPDICLMLAFKQPNYPVFFLSDCGETTLADARCNSIQAAIRFAKYADLLGIVSNSAPIIEAPKLVATIKEAGLLLFTYGTMNNEVGNVQLQRKAGVDAVIVDSVLAVRKGLQQIQS</sequence>
<dbReference type="InterPro" id="IPR030395">
    <property type="entry name" value="GP_PDE_dom"/>
</dbReference>
<feature type="repeat" description="ANK" evidence="4">
    <location>
        <begin position="575"/>
        <end position="607"/>
    </location>
</feature>
<dbReference type="SUPFAM" id="SSF48403">
    <property type="entry name" value="Ankyrin repeat"/>
    <property type="match status" value="1"/>
</dbReference>
<evidence type="ECO:0000256" key="2">
    <source>
        <dbReference type="ARBA" id="ARBA00022801"/>
    </source>
</evidence>
<dbReference type="InterPro" id="IPR004331">
    <property type="entry name" value="SPX_dom"/>
</dbReference>
<dbReference type="Pfam" id="PF03105">
    <property type="entry name" value="SPX"/>
    <property type="match status" value="2"/>
</dbReference>
<dbReference type="InterPro" id="IPR002110">
    <property type="entry name" value="Ankyrin_rpt"/>
</dbReference>
<dbReference type="SMART" id="SM00248">
    <property type="entry name" value="ANK"/>
    <property type="match status" value="6"/>
</dbReference>
<dbReference type="PANTHER" id="PTHR22958">
    <property type="entry name" value="GLYCEROPHOSPHORYL DIESTER PHOSPHODIESTERASE"/>
    <property type="match status" value="1"/>
</dbReference>
<dbReference type="GO" id="GO:0046475">
    <property type="term" value="P:glycerophospholipid catabolic process"/>
    <property type="evidence" value="ECO:0007669"/>
    <property type="project" value="TreeGrafter"/>
</dbReference>
<proteinExistence type="predicted"/>
<reference evidence="7" key="1">
    <citation type="submission" date="2022-08" db="EMBL/GenBank/DDBJ databases">
        <authorList>
            <person name="Kallberg Y."/>
            <person name="Tangrot J."/>
            <person name="Rosling A."/>
        </authorList>
    </citation>
    <scope>NUCLEOTIDE SEQUENCE</scope>
    <source>
        <strain evidence="7">Wild A</strain>
    </source>
</reference>
<evidence type="ECO:0000313" key="7">
    <source>
        <dbReference type="EMBL" id="CAI2163526.1"/>
    </source>
</evidence>
<dbReference type="PRINTS" id="PR01415">
    <property type="entry name" value="ANKYRIN"/>
</dbReference>
<dbReference type="EMBL" id="CAMKVN010000096">
    <property type="protein sequence ID" value="CAI2163526.1"/>
    <property type="molecule type" value="Genomic_DNA"/>
</dbReference>
<comment type="caution">
    <text evidence="7">The sequence shown here is derived from an EMBL/GenBank/DDBJ whole genome shotgun (WGS) entry which is preliminary data.</text>
</comment>
<protein>
    <submittedName>
        <fullName evidence="7">15600_t:CDS:1</fullName>
    </submittedName>
</protein>
<dbReference type="Pfam" id="PF12796">
    <property type="entry name" value="Ank_2"/>
    <property type="match status" value="3"/>
</dbReference>
<organism evidence="7 8">
    <name type="scientific">Funneliformis geosporum</name>
    <dbReference type="NCBI Taxonomy" id="1117311"/>
    <lineage>
        <taxon>Eukaryota</taxon>
        <taxon>Fungi</taxon>
        <taxon>Fungi incertae sedis</taxon>
        <taxon>Mucoromycota</taxon>
        <taxon>Glomeromycotina</taxon>
        <taxon>Glomeromycetes</taxon>
        <taxon>Glomerales</taxon>
        <taxon>Glomeraceae</taxon>
        <taxon>Funneliformis</taxon>
    </lineage>
</organism>
<evidence type="ECO:0000313" key="8">
    <source>
        <dbReference type="Proteomes" id="UP001153678"/>
    </source>
</evidence>
<dbReference type="PROSITE" id="PS51704">
    <property type="entry name" value="GP_PDE"/>
    <property type="match status" value="1"/>
</dbReference>
<dbReference type="GO" id="GO:0047389">
    <property type="term" value="F:glycerophosphocholine phosphodiesterase activity"/>
    <property type="evidence" value="ECO:0007669"/>
    <property type="project" value="TreeGrafter"/>
</dbReference>
<dbReference type="PROSITE" id="PS50007">
    <property type="entry name" value="PIPLC_X_DOMAIN"/>
    <property type="match status" value="1"/>
</dbReference>
<dbReference type="Pfam" id="PF25329">
    <property type="entry name" value="C2_GDE1"/>
    <property type="match status" value="1"/>
</dbReference>
<accession>A0A9W4SCN7</accession>
<dbReference type="Gene3D" id="1.25.40.20">
    <property type="entry name" value="Ankyrin repeat-containing domain"/>
    <property type="match status" value="2"/>
</dbReference>
<dbReference type="PANTHER" id="PTHR22958:SF1">
    <property type="entry name" value="GLYCEROPHOSPHOCHOLINE PHOSPHODIESTERASE GPCPD1"/>
    <property type="match status" value="1"/>
</dbReference>
<dbReference type="InterPro" id="IPR017946">
    <property type="entry name" value="PLC-like_Pdiesterase_TIM-brl"/>
</dbReference>
<feature type="repeat" description="ANK" evidence="4">
    <location>
        <begin position="523"/>
        <end position="555"/>
    </location>
</feature>
<evidence type="ECO:0000259" key="6">
    <source>
        <dbReference type="PROSITE" id="PS51704"/>
    </source>
</evidence>
<evidence type="ECO:0000259" key="5">
    <source>
        <dbReference type="PROSITE" id="PS51382"/>
    </source>
</evidence>
<dbReference type="Gene3D" id="3.20.20.190">
    <property type="entry name" value="Phosphatidylinositol (PI) phosphodiesterase"/>
    <property type="match status" value="1"/>
</dbReference>
<feature type="repeat" description="ANK" evidence="4">
    <location>
        <begin position="490"/>
        <end position="522"/>
    </location>
</feature>
<keyword evidence="3 4" id="KW-0040">ANK repeat</keyword>
<evidence type="ECO:0000256" key="4">
    <source>
        <dbReference type="PROSITE-ProRule" id="PRU00023"/>
    </source>
</evidence>
<dbReference type="OrthoDB" id="197419at2759"/>
<dbReference type="InterPro" id="IPR057506">
    <property type="entry name" value="C2_GPCPD1"/>
</dbReference>
<dbReference type="PROSITE" id="PS50088">
    <property type="entry name" value="ANK_REPEAT"/>
    <property type="match status" value="3"/>
</dbReference>
<keyword evidence="1" id="KW-0677">Repeat</keyword>
<dbReference type="InterPro" id="IPR036770">
    <property type="entry name" value="Ankyrin_rpt-contain_sf"/>
</dbReference>
<gene>
    <name evidence="7" type="ORF">FWILDA_LOCUS1112</name>
</gene>
<dbReference type="CDD" id="cd14484">
    <property type="entry name" value="SPX_GDE1_like"/>
    <property type="match status" value="1"/>
</dbReference>
<keyword evidence="2" id="KW-0378">Hydrolase</keyword>
<dbReference type="AlphaFoldDB" id="A0A9W4SCN7"/>
<feature type="domain" description="SPX" evidence="5">
    <location>
        <begin position="1"/>
        <end position="161"/>
    </location>
</feature>
<dbReference type="Pfam" id="PF03009">
    <property type="entry name" value="GDPD"/>
    <property type="match status" value="1"/>
</dbReference>
<dbReference type="Proteomes" id="UP001153678">
    <property type="component" value="Unassembled WGS sequence"/>
</dbReference>
<name>A0A9W4SCN7_9GLOM</name>
<dbReference type="InterPro" id="IPR051578">
    <property type="entry name" value="GDPD"/>
</dbReference>
<evidence type="ECO:0000256" key="3">
    <source>
        <dbReference type="ARBA" id="ARBA00023043"/>
    </source>
</evidence>